<dbReference type="GeneID" id="88765378"/>
<reference evidence="5 6" key="1">
    <citation type="journal article" date="2011" name="Front. Microbiol.">
        <title>Two Strains of Crocosphaera watsonii with Highly Conserved Genomes are Distinguished by Strain-Specific Features.</title>
        <authorList>
            <person name="Bench S.R."/>
            <person name="Ilikchyan I.N."/>
            <person name="Tripp H.J."/>
            <person name="Zehr J.P."/>
        </authorList>
    </citation>
    <scope>NUCLEOTIDE SEQUENCE [LARGE SCALE GENOMIC DNA]</scope>
    <source>
        <strain evidence="5 6">WH 0003</strain>
    </source>
</reference>
<keyword evidence="3" id="KW-0472">Membrane</keyword>
<feature type="transmembrane region" description="Helical" evidence="3">
    <location>
        <begin position="67"/>
        <end position="87"/>
    </location>
</feature>
<evidence type="ECO:0000259" key="4">
    <source>
        <dbReference type="Pfam" id="PF14159"/>
    </source>
</evidence>
<dbReference type="PATRIC" id="fig|423471.3.peg.1486"/>
<dbReference type="Pfam" id="PF14159">
    <property type="entry name" value="CAAD"/>
    <property type="match status" value="1"/>
</dbReference>
<accession>G5J262</accession>
<evidence type="ECO:0000256" key="2">
    <source>
        <dbReference type="SAM" id="MobiDB-lite"/>
    </source>
</evidence>
<feature type="compositionally biased region" description="Polar residues" evidence="2">
    <location>
        <begin position="1"/>
        <end position="30"/>
    </location>
</feature>
<evidence type="ECO:0000256" key="3">
    <source>
        <dbReference type="SAM" id="Phobius"/>
    </source>
</evidence>
<protein>
    <recommendedName>
        <fullName evidence="4">Cyanobacterial aminoacyl-tRNA synthetase CAAD domain-containing protein</fullName>
    </recommendedName>
</protein>
<dbReference type="RefSeq" id="WP_007310002.1">
    <property type="nucleotide sequence ID" value="NZ_AESD01000246.1"/>
</dbReference>
<evidence type="ECO:0000313" key="5">
    <source>
        <dbReference type="EMBL" id="EHJ13716.1"/>
    </source>
</evidence>
<feature type="domain" description="Cyanobacterial aminoacyl-tRNA synthetase CAAD" evidence="4">
    <location>
        <begin position="51"/>
        <end position="135"/>
    </location>
</feature>
<feature type="region of interest" description="Disordered" evidence="2">
    <location>
        <begin position="1"/>
        <end position="35"/>
    </location>
</feature>
<dbReference type="PANTHER" id="PTHR33222">
    <property type="match status" value="1"/>
</dbReference>
<sequence length="138" mass="15171">MESKVQEQTTPANLSSEVPGTLATSSSPNMGDQPWQEWLGPVVDILAKIPEYVGEFFNEYQKPLTTLGLILLSIVTVKIIVAVLGAVDDIPLLAPLMEMVGLGYSGWFVWRYLLKASNRKELLGEFDALKNQVFGDNG</sequence>
<dbReference type="Proteomes" id="UP000003477">
    <property type="component" value="Unassembled WGS sequence"/>
</dbReference>
<dbReference type="InterPro" id="IPR033344">
    <property type="entry name" value="CURT1"/>
</dbReference>
<dbReference type="AlphaFoldDB" id="G5J262"/>
<dbReference type="InterPro" id="IPR025564">
    <property type="entry name" value="CAAD_dom"/>
</dbReference>
<feature type="transmembrane region" description="Helical" evidence="3">
    <location>
        <begin position="93"/>
        <end position="113"/>
    </location>
</feature>
<dbReference type="EMBL" id="AESD01000246">
    <property type="protein sequence ID" value="EHJ13716.1"/>
    <property type="molecule type" value="Genomic_DNA"/>
</dbReference>
<name>G5J262_CROWT</name>
<comment type="subcellular location">
    <subcellularLocation>
        <location evidence="1">Membrane</location>
        <topology evidence="1">Multi-pass membrane protein</topology>
    </subcellularLocation>
</comment>
<evidence type="ECO:0000256" key="1">
    <source>
        <dbReference type="ARBA" id="ARBA00004141"/>
    </source>
</evidence>
<dbReference type="PANTHER" id="PTHR33222:SF4">
    <property type="entry name" value="PROTEIN CURVATURE THYLAKOID 1A, CHLOROPLASTIC"/>
    <property type="match status" value="1"/>
</dbReference>
<gene>
    <name evidence="5" type="ORF">CWATWH0003_1595</name>
</gene>
<organism evidence="5 6">
    <name type="scientific">Crocosphaera watsonii WH 0003</name>
    <dbReference type="NCBI Taxonomy" id="423471"/>
    <lineage>
        <taxon>Bacteria</taxon>
        <taxon>Bacillati</taxon>
        <taxon>Cyanobacteriota</taxon>
        <taxon>Cyanophyceae</taxon>
        <taxon>Oscillatoriophycideae</taxon>
        <taxon>Chroococcales</taxon>
        <taxon>Aphanothecaceae</taxon>
        <taxon>Crocosphaera</taxon>
    </lineage>
</organism>
<dbReference type="GO" id="GO:0009579">
    <property type="term" value="C:thylakoid"/>
    <property type="evidence" value="ECO:0007669"/>
    <property type="project" value="InterPro"/>
</dbReference>
<evidence type="ECO:0000313" key="6">
    <source>
        <dbReference type="Proteomes" id="UP000003477"/>
    </source>
</evidence>
<dbReference type="GO" id="GO:0016020">
    <property type="term" value="C:membrane"/>
    <property type="evidence" value="ECO:0007669"/>
    <property type="project" value="UniProtKB-SubCell"/>
</dbReference>
<comment type="caution">
    <text evidence="5">The sequence shown here is derived from an EMBL/GenBank/DDBJ whole genome shotgun (WGS) entry which is preliminary data.</text>
</comment>
<keyword evidence="3" id="KW-0812">Transmembrane</keyword>
<keyword evidence="3" id="KW-1133">Transmembrane helix</keyword>
<proteinExistence type="predicted"/>